<dbReference type="PANTHER" id="PTHR33371:SF15">
    <property type="entry name" value="LIPOPROTEIN LPRN"/>
    <property type="match status" value="1"/>
</dbReference>
<dbReference type="RefSeq" id="WP_072949378.1">
    <property type="nucleotide sequence ID" value="NZ_FNSV01000004.1"/>
</dbReference>
<dbReference type="EMBL" id="FNSV01000004">
    <property type="protein sequence ID" value="SEB33799.1"/>
    <property type="molecule type" value="Genomic_DNA"/>
</dbReference>
<dbReference type="Pfam" id="PF02470">
    <property type="entry name" value="MlaD"/>
    <property type="match status" value="1"/>
</dbReference>
<accession>A0A1H4II59</accession>
<dbReference type="Proteomes" id="UP000183561">
    <property type="component" value="Unassembled WGS sequence"/>
</dbReference>
<sequence>MANNKLTRGALVALVVGFTLTVSGCDWQGANSLPLPGTAGSDDGAYTVKIEMPNVTSIQRNSRVRVGDVTVGNVDDVQLAGWHAVVTVSLESDVHLPGNATAKVGQTSLLGSLHIELAPPLTEPPAGELRDGDTIPIDNASTYPTTEQTLASVSTVLNGGGLAQIQEISGELNAGLSGHEVEVRDLLNQADTFSGSLNEQRDDIITAAEGLDRLASTVDQQNAVLAGALERIPPALAVLDEQQRKLTDTVTSVGNFADSANRVVTVSSQDVQTNVRELEPVLRELGNSGSDLTQALGLLPTYPWPLENIPKFFKGDAGNLSATVDLTMGRLDRGLLQGTPLEGSLTNAETALGRTEGRIPAVSTKNPLTAGLDNVAMRGTR</sequence>
<feature type="chain" id="PRO_5039003131" evidence="1">
    <location>
        <begin position="25"/>
        <end position="381"/>
    </location>
</feature>
<evidence type="ECO:0000313" key="4">
    <source>
        <dbReference type="Proteomes" id="UP000183561"/>
    </source>
</evidence>
<protein>
    <submittedName>
        <fullName evidence="3">Phospholipid/cholesterol/gamma-HCH transport system substrate-binding protein</fullName>
    </submittedName>
</protein>
<dbReference type="AlphaFoldDB" id="A0A1H4II59"/>
<feature type="domain" description="Mce/MlaD" evidence="2">
    <location>
        <begin position="45"/>
        <end position="120"/>
    </location>
</feature>
<evidence type="ECO:0000313" key="3">
    <source>
        <dbReference type="EMBL" id="SEB33799.1"/>
    </source>
</evidence>
<evidence type="ECO:0000259" key="2">
    <source>
        <dbReference type="Pfam" id="PF02470"/>
    </source>
</evidence>
<reference evidence="4" key="1">
    <citation type="submission" date="2016-10" db="EMBL/GenBank/DDBJ databases">
        <authorList>
            <person name="Varghese N."/>
            <person name="Submissions S."/>
        </authorList>
    </citation>
    <scope>NUCLEOTIDE SEQUENCE [LARGE SCALE GENOMIC DNA]</scope>
    <source>
        <strain evidence="4">DSM 44498</strain>
    </source>
</reference>
<name>A0A1H4II59_9NOCA</name>
<dbReference type="PROSITE" id="PS51257">
    <property type="entry name" value="PROKAR_LIPOPROTEIN"/>
    <property type="match status" value="1"/>
</dbReference>
<dbReference type="InterPro" id="IPR005693">
    <property type="entry name" value="Mce"/>
</dbReference>
<gene>
    <name evidence="3" type="ORF">SAMN04490239_0816</name>
</gene>
<dbReference type="PANTHER" id="PTHR33371">
    <property type="entry name" value="INTERMEMBRANE PHOSPHOLIPID TRANSPORT SYSTEM BINDING PROTEIN MLAD-RELATED"/>
    <property type="match status" value="1"/>
</dbReference>
<keyword evidence="4" id="KW-1185">Reference proteome</keyword>
<evidence type="ECO:0000256" key="1">
    <source>
        <dbReference type="SAM" id="SignalP"/>
    </source>
</evidence>
<dbReference type="InterPro" id="IPR003399">
    <property type="entry name" value="Mce/MlaD"/>
</dbReference>
<dbReference type="NCBIfam" id="TIGR00996">
    <property type="entry name" value="Mtu_fam_mce"/>
    <property type="match status" value="1"/>
</dbReference>
<dbReference type="OrthoDB" id="9774928at2"/>
<proteinExistence type="predicted"/>
<feature type="signal peptide" evidence="1">
    <location>
        <begin position="1"/>
        <end position="24"/>
    </location>
</feature>
<organism evidence="3 4">
    <name type="scientific">Rhodococcus koreensis</name>
    <dbReference type="NCBI Taxonomy" id="99653"/>
    <lineage>
        <taxon>Bacteria</taxon>
        <taxon>Bacillati</taxon>
        <taxon>Actinomycetota</taxon>
        <taxon>Actinomycetes</taxon>
        <taxon>Mycobacteriales</taxon>
        <taxon>Nocardiaceae</taxon>
        <taxon>Rhodococcus</taxon>
    </lineage>
</organism>
<dbReference type="GO" id="GO:0005576">
    <property type="term" value="C:extracellular region"/>
    <property type="evidence" value="ECO:0007669"/>
    <property type="project" value="TreeGrafter"/>
</dbReference>
<keyword evidence="1" id="KW-0732">Signal</keyword>
<dbReference type="InterPro" id="IPR052336">
    <property type="entry name" value="MlaD_Phospholipid_Transporter"/>
</dbReference>